<dbReference type="PANTHER" id="PTHR34820">
    <property type="entry name" value="INNER MEMBRANE PROTEIN YEBZ"/>
    <property type="match status" value="1"/>
</dbReference>
<dbReference type="GO" id="GO:0046688">
    <property type="term" value="P:response to copper ion"/>
    <property type="evidence" value="ECO:0007669"/>
    <property type="project" value="InterPro"/>
</dbReference>
<dbReference type="GO" id="GO:0005886">
    <property type="term" value="C:plasma membrane"/>
    <property type="evidence" value="ECO:0007669"/>
    <property type="project" value="TreeGrafter"/>
</dbReference>
<feature type="compositionally biased region" description="Low complexity" evidence="5">
    <location>
        <begin position="145"/>
        <end position="155"/>
    </location>
</feature>
<dbReference type="GO" id="GO:0006825">
    <property type="term" value="P:copper ion transport"/>
    <property type="evidence" value="ECO:0007669"/>
    <property type="project" value="InterPro"/>
</dbReference>
<dbReference type="Gene3D" id="2.60.40.1220">
    <property type="match status" value="1"/>
</dbReference>
<dbReference type="InterPro" id="IPR032694">
    <property type="entry name" value="CopC/D"/>
</dbReference>
<evidence type="ECO:0000256" key="6">
    <source>
        <dbReference type="SAM" id="Phobius"/>
    </source>
</evidence>
<dbReference type="InterPro" id="IPR007348">
    <property type="entry name" value="CopC_dom"/>
</dbReference>
<name>A0A4Y8IBR6_9BACI</name>
<accession>A0A4Y8IBR6</accession>
<feature type="region of interest" description="Disordered" evidence="5">
    <location>
        <begin position="124"/>
        <end position="161"/>
    </location>
</feature>
<dbReference type="Pfam" id="PF04234">
    <property type="entry name" value="CopC"/>
    <property type="match status" value="1"/>
</dbReference>
<feature type="transmembrane region" description="Helical" evidence="6">
    <location>
        <begin position="168"/>
        <end position="188"/>
    </location>
</feature>
<gene>
    <name evidence="8" type="ORF">E3U55_16315</name>
</gene>
<dbReference type="EMBL" id="SOPW01000027">
    <property type="protein sequence ID" value="TFB13294.1"/>
    <property type="molecule type" value="Genomic_DNA"/>
</dbReference>
<keyword evidence="6" id="KW-0472">Membrane</keyword>
<evidence type="ECO:0000256" key="2">
    <source>
        <dbReference type="ARBA" id="ARBA00022723"/>
    </source>
</evidence>
<evidence type="ECO:0000256" key="3">
    <source>
        <dbReference type="ARBA" id="ARBA00022729"/>
    </source>
</evidence>
<comment type="caution">
    <text evidence="8">The sequence shown here is derived from an EMBL/GenBank/DDBJ whole genome shotgun (WGS) entry which is preliminary data.</text>
</comment>
<reference evidence="8 9" key="1">
    <citation type="submission" date="2019-03" db="EMBL/GenBank/DDBJ databases">
        <authorList>
            <person name="He R.-H."/>
        </authorList>
    </citation>
    <scope>NUCLEOTIDE SEQUENCE [LARGE SCALE GENOMIC DNA]</scope>
    <source>
        <strain evidence="9">SH 714</strain>
    </source>
</reference>
<feature type="compositionally biased region" description="Basic and acidic residues" evidence="5">
    <location>
        <begin position="124"/>
        <end position="137"/>
    </location>
</feature>
<organism evidence="8 9">
    <name type="scientific">Filobacillus milosensis</name>
    <dbReference type="NCBI Taxonomy" id="94137"/>
    <lineage>
        <taxon>Bacteria</taxon>
        <taxon>Bacillati</taxon>
        <taxon>Bacillota</taxon>
        <taxon>Bacilli</taxon>
        <taxon>Bacillales</taxon>
        <taxon>Bacillaceae</taxon>
        <taxon>Filobacillus</taxon>
    </lineage>
</organism>
<dbReference type="RefSeq" id="WP_134341548.1">
    <property type="nucleotide sequence ID" value="NZ_SOPW01000027.1"/>
</dbReference>
<comment type="subcellular location">
    <subcellularLocation>
        <location evidence="1">Cell envelope</location>
    </subcellularLocation>
</comment>
<dbReference type="GO" id="GO:0042597">
    <property type="term" value="C:periplasmic space"/>
    <property type="evidence" value="ECO:0007669"/>
    <property type="project" value="InterPro"/>
</dbReference>
<keyword evidence="4" id="KW-0186">Copper</keyword>
<dbReference type="GO" id="GO:0030313">
    <property type="term" value="C:cell envelope"/>
    <property type="evidence" value="ECO:0007669"/>
    <property type="project" value="UniProtKB-SubCell"/>
</dbReference>
<dbReference type="Proteomes" id="UP000297975">
    <property type="component" value="Unassembled WGS sequence"/>
</dbReference>
<proteinExistence type="predicted"/>
<keyword evidence="2" id="KW-0479">Metal-binding</keyword>
<dbReference type="SUPFAM" id="SSF81296">
    <property type="entry name" value="E set domains"/>
    <property type="match status" value="1"/>
</dbReference>
<evidence type="ECO:0000256" key="5">
    <source>
        <dbReference type="SAM" id="MobiDB-lite"/>
    </source>
</evidence>
<evidence type="ECO:0000313" key="9">
    <source>
        <dbReference type="Proteomes" id="UP000297975"/>
    </source>
</evidence>
<dbReference type="InterPro" id="IPR014756">
    <property type="entry name" value="Ig_E-set"/>
</dbReference>
<keyword evidence="6" id="KW-1133">Transmembrane helix</keyword>
<evidence type="ECO:0000256" key="4">
    <source>
        <dbReference type="ARBA" id="ARBA00023008"/>
    </source>
</evidence>
<keyword evidence="9" id="KW-1185">Reference proteome</keyword>
<evidence type="ECO:0000313" key="8">
    <source>
        <dbReference type="EMBL" id="TFB13294.1"/>
    </source>
</evidence>
<dbReference type="AlphaFoldDB" id="A0A4Y8IBR6"/>
<sequence length="198" mass="22221">MFACKKFIPLIILAIFTISFVMKMPVSAHSVLEEATPKKGEKLGGPIQSVKLKFNTKIEKGSSLYLLKDHEEKVEPSSIKIDNNALEARFTQPLKSGSYTVKWEILGVDGHIIKKDYTFTVKSSKAEKENSDNKNDLQNEESNQKNKINQNQEESSTIESENDNDQSVFIFTLIILLAIVCIGLIIWLSGGKRKNSRG</sequence>
<evidence type="ECO:0000259" key="7">
    <source>
        <dbReference type="Pfam" id="PF04234"/>
    </source>
</evidence>
<feature type="domain" description="CopC" evidence="7">
    <location>
        <begin position="29"/>
        <end position="121"/>
    </location>
</feature>
<dbReference type="OrthoDB" id="2353937at2"/>
<keyword evidence="6" id="KW-0812">Transmembrane</keyword>
<evidence type="ECO:0000256" key="1">
    <source>
        <dbReference type="ARBA" id="ARBA00004196"/>
    </source>
</evidence>
<dbReference type="PANTHER" id="PTHR34820:SF4">
    <property type="entry name" value="INNER MEMBRANE PROTEIN YEBZ"/>
    <property type="match status" value="1"/>
</dbReference>
<dbReference type="InterPro" id="IPR014755">
    <property type="entry name" value="Cu-Rt/internalin_Ig-like"/>
</dbReference>
<protein>
    <recommendedName>
        <fullName evidence="7">CopC domain-containing protein</fullName>
    </recommendedName>
</protein>
<keyword evidence="3" id="KW-0732">Signal</keyword>
<dbReference type="GO" id="GO:0005507">
    <property type="term" value="F:copper ion binding"/>
    <property type="evidence" value="ECO:0007669"/>
    <property type="project" value="InterPro"/>
</dbReference>